<evidence type="ECO:0000313" key="1">
    <source>
        <dbReference type="Proteomes" id="UP000050640"/>
    </source>
</evidence>
<name>A0A158Q8V1_9BILA</name>
<proteinExistence type="predicted"/>
<dbReference type="STRING" id="1147741.A0A158Q8V1"/>
<reference evidence="2" key="1">
    <citation type="submission" date="2016-04" db="UniProtKB">
        <authorList>
            <consortium name="WormBaseParasite"/>
        </authorList>
    </citation>
    <scope>IDENTIFICATION</scope>
</reference>
<dbReference type="AlphaFoldDB" id="A0A158Q8V1"/>
<accession>A0A158Q8V1</accession>
<keyword evidence="1" id="KW-1185">Reference proteome</keyword>
<organism evidence="1 2">
    <name type="scientific">Elaeophora elaphi</name>
    <dbReference type="NCBI Taxonomy" id="1147741"/>
    <lineage>
        <taxon>Eukaryota</taxon>
        <taxon>Metazoa</taxon>
        <taxon>Ecdysozoa</taxon>
        <taxon>Nematoda</taxon>
        <taxon>Chromadorea</taxon>
        <taxon>Rhabditida</taxon>
        <taxon>Spirurina</taxon>
        <taxon>Spiruromorpha</taxon>
        <taxon>Filarioidea</taxon>
        <taxon>Onchocercidae</taxon>
        <taxon>Elaeophora</taxon>
    </lineage>
</organism>
<dbReference type="Proteomes" id="UP000050640">
    <property type="component" value="Unplaced"/>
</dbReference>
<protein>
    <submittedName>
        <fullName evidence="2">Methyl-accepting transducer domain-containing protein</fullName>
    </submittedName>
</protein>
<sequence>MEIAKAAKGSFFGQILPAVLHNLSKSKENIMDREFESEEPHSGILSKAEEFAEFAIEKASDVVKASEAKVMDATNKAMNGAKVAGEGLGDTIHLFGDKLKETAGQAADKGHQTLETAKDTASNVLSGIAQDVSSVSQKTLNVAADVTHSLDEDANKAMHTFKEEFDDATRDILETTHSALKNTLQEEGMTASVLKGAAAQAIHSAEDVLTDLNDKVKDSDLYARAEASGTTEREDLIRLTEEINRASQHDAKRPTMFDQPADGIHQDIDDPSQQWGLDWRQYSNEAAGIDGHHAGFDPDVKTVHSADDSSAEESMFDRKGPLTIPHHQVNLFCIQYGFEVSPRPPTPPKELDDEDVKPTTIDLGQTTSRSCEFSHSFISEHPNSILKNSTQGVRFNFKNMDARCKLSCYDLRDFIVYWTYRS</sequence>
<dbReference type="WBParaSite" id="EEL_0000882201-mRNA-1">
    <property type="protein sequence ID" value="EEL_0000882201-mRNA-1"/>
    <property type="gene ID" value="EEL_0000882201"/>
</dbReference>
<evidence type="ECO:0000313" key="2">
    <source>
        <dbReference type="WBParaSite" id="EEL_0000882201-mRNA-1"/>
    </source>
</evidence>